<gene>
    <name evidence="1" type="ORF">ACAOBT_LOCUS18928</name>
</gene>
<name>A0A9P0LBV6_ACAOB</name>
<proteinExistence type="predicted"/>
<keyword evidence="2" id="KW-1185">Reference proteome</keyword>
<protein>
    <submittedName>
        <fullName evidence="1">Uncharacterized protein</fullName>
    </submittedName>
</protein>
<dbReference type="AlphaFoldDB" id="A0A9P0LBV6"/>
<comment type="caution">
    <text evidence="1">The sequence shown here is derived from an EMBL/GenBank/DDBJ whole genome shotgun (WGS) entry which is preliminary data.</text>
</comment>
<dbReference type="OrthoDB" id="5975154at2759"/>
<reference evidence="1" key="1">
    <citation type="submission" date="2022-03" db="EMBL/GenBank/DDBJ databases">
        <authorList>
            <person name="Sayadi A."/>
        </authorList>
    </citation>
    <scope>NUCLEOTIDE SEQUENCE</scope>
</reference>
<dbReference type="Proteomes" id="UP001152888">
    <property type="component" value="Unassembled WGS sequence"/>
</dbReference>
<sequence length="305" mass="35165">MEVNGYNVNAKYVGAGEQDLPDFPDIKWYSEYVCESQYLLQIVKCRNTECRRPRSGLFRLLDNRFLPPPVKVKQTVDDLVLDEAGQFVNLPVNLALRLSASLKDFLQMPYEYFCPTVGDHFNPDEWMKKIQQEDDLRDNIRANLPYSENDFNEFVHIDDQKENKDEESVGMELIPTPTTSEALRHIDNFFLELYKQWNISDNDYLITWNHDGEKRGEKQQYGGHSLVPGHPNSEKLFSRVGEEPPRLSRHSLGGAKDSADEMMCMSAVSRHKRGHDTLEAIYFGTSCWRWPSSEAALATMCGLPF</sequence>
<organism evidence="1 2">
    <name type="scientific">Acanthoscelides obtectus</name>
    <name type="common">Bean weevil</name>
    <name type="synonym">Bruchus obtectus</name>
    <dbReference type="NCBI Taxonomy" id="200917"/>
    <lineage>
        <taxon>Eukaryota</taxon>
        <taxon>Metazoa</taxon>
        <taxon>Ecdysozoa</taxon>
        <taxon>Arthropoda</taxon>
        <taxon>Hexapoda</taxon>
        <taxon>Insecta</taxon>
        <taxon>Pterygota</taxon>
        <taxon>Neoptera</taxon>
        <taxon>Endopterygota</taxon>
        <taxon>Coleoptera</taxon>
        <taxon>Polyphaga</taxon>
        <taxon>Cucujiformia</taxon>
        <taxon>Chrysomeloidea</taxon>
        <taxon>Chrysomelidae</taxon>
        <taxon>Bruchinae</taxon>
        <taxon>Bruchini</taxon>
        <taxon>Acanthoscelides</taxon>
    </lineage>
</organism>
<evidence type="ECO:0000313" key="2">
    <source>
        <dbReference type="Proteomes" id="UP001152888"/>
    </source>
</evidence>
<dbReference type="EMBL" id="CAKOFQ010007059">
    <property type="protein sequence ID" value="CAH1989265.1"/>
    <property type="molecule type" value="Genomic_DNA"/>
</dbReference>
<dbReference type="PANTHER" id="PTHR46954">
    <property type="entry name" value="C2H2-TYPE DOMAIN-CONTAINING PROTEIN"/>
    <property type="match status" value="1"/>
</dbReference>
<accession>A0A9P0LBV6</accession>
<evidence type="ECO:0000313" key="1">
    <source>
        <dbReference type="EMBL" id="CAH1989265.1"/>
    </source>
</evidence>
<dbReference type="PANTHER" id="PTHR46954:SF1">
    <property type="entry name" value="C2H2-TYPE DOMAIN-CONTAINING PROTEIN"/>
    <property type="match status" value="1"/>
</dbReference>